<dbReference type="AlphaFoldDB" id="A0A323VBW0"/>
<dbReference type="Proteomes" id="UP000580718">
    <property type="component" value="Unassembled WGS sequence"/>
</dbReference>
<dbReference type="EMBL" id="QKNV01000037">
    <property type="protein sequence ID" value="PZA22324.1"/>
    <property type="molecule type" value="Genomic_DNA"/>
</dbReference>
<comment type="caution">
    <text evidence="3">The sequence shown here is derived from an EMBL/GenBank/DDBJ whole genome shotgun (WGS) entry which is preliminary data.</text>
</comment>
<dbReference type="Proteomes" id="UP000247602">
    <property type="component" value="Unassembled WGS sequence"/>
</dbReference>
<feature type="domain" description="DUF4145" evidence="1">
    <location>
        <begin position="107"/>
        <end position="194"/>
    </location>
</feature>
<dbReference type="RefSeq" id="WP_110551359.1">
    <property type="nucleotide sequence ID" value="NZ_JACIBU010000001.1"/>
</dbReference>
<proteinExistence type="predicted"/>
<keyword evidence="4" id="KW-1185">Reference proteome</keyword>
<accession>A0A323VBW0</accession>
<dbReference type="EMBL" id="JACIBU010000001">
    <property type="protein sequence ID" value="MBB3676220.1"/>
    <property type="molecule type" value="Genomic_DNA"/>
</dbReference>
<evidence type="ECO:0000259" key="1">
    <source>
        <dbReference type="Pfam" id="PF13643"/>
    </source>
</evidence>
<evidence type="ECO:0000313" key="5">
    <source>
        <dbReference type="Proteomes" id="UP000580718"/>
    </source>
</evidence>
<reference evidence="2 5" key="2">
    <citation type="submission" date="2020-08" db="EMBL/GenBank/DDBJ databases">
        <title>Sequencing the genomes of 1000 actinobacteria strains.</title>
        <authorList>
            <person name="Klenk H.-P."/>
        </authorList>
    </citation>
    <scope>NUCLEOTIDE SEQUENCE [LARGE SCALE GENOMIC DNA]</scope>
    <source>
        <strain evidence="2 5">DSM 16678</strain>
    </source>
</reference>
<protein>
    <recommendedName>
        <fullName evidence="1">DUF4145 domain-containing protein</fullName>
    </recommendedName>
</protein>
<dbReference type="Pfam" id="PF13643">
    <property type="entry name" value="DUF4145"/>
    <property type="match status" value="1"/>
</dbReference>
<evidence type="ECO:0000313" key="4">
    <source>
        <dbReference type="Proteomes" id="UP000247602"/>
    </source>
</evidence>
<name>A0A323VBW0_9ACTN</name>
<sequence length="221" mass="24281">MTKPASNYLLPSSLQEGGTVQVALRCPHCRHQGVFTGKGKDVYTSFPTGWVNYGVRTCPRRDCEGIVFVVALRQGDGTAVVLHSYPPETVDWDATGLPPHVLDAFQEAIRCEANECYRASALMTRRTLELVCDDQGAAGPTLVKRLQALGQKAVLPEALLLALDDLRLLGNDAAHVDARDYEEVGQTEVRLALDVAKELLKAVYQLDSLMSRLAAFKKKRE</sequence>
<dbReference type="InterPro" id="IPR025285">
    <property type="entry name" value="DUF4145"/>
</dbReference>
<dbReference type="OrthoDB" id="4205792at2"/>
<reference evidence="3 4" key="1">
    <citation type="submission" date="2018-06" db="EMBL/GenBank/DDBJ databases">
        <title>Draft genome sequence of Modestobacter versicolor CP153-2.</title>
        <authorList>
            <person name="Gundlapally S.R."/>
        </authorList>
    </citation>
    <scope>NUCLEOTIDE SEQUENCE [LARGE SCALE GENOMIC DNA]</scope>
    <source>
        <strain evidence="3 4">CP153-2</strain>
    </source>
</reference>
<gene>
    <name evidence="3" type="ORF">DMO24_05620</name>
    <name evidence="2" type="ORF">FHX36_001955</name>
</gene>
<evidence type="ECO:0000313" key="2">
    <source>
        <dbReference type="EMBL" id="MBB3676220.1"/>
    </source>
</evidence>
<evidence type="ECO:0000313" key="3">
    <source>
        <dbReference type="EMBL" id="PZA22324.1"/>
    </source>
</evidence>
<organism evidence="3 4">
    <name type="scientific">Modestobacter versicolor</name>
    <dbReference type="NCBI Taxonomy" id="429133"/>
    <lineage>
        <taxon>Bacteria</taxon>
        <taxon>Bacillati</taxon>
        <taxon>Actinomycetota</taxon>
        <taxon>Actinomycetes</taxon>
        <taxon>Geodermatophilales</taxon>
        <taxon>Geodermatophilaceae</taxon>
        <taxon>Modestobacter</taxon>
    </lineage>
</organism>